<dbReference type="Proteomes" id="UP001432146">
    <property type="component" value="Unassembled WGS sequence"/>
</dbReference>
<name>A0AAW0ZGQ8_9HYME</name>
<dbReference type="AlphaFoldDB" id="A0AAW0ZGQ8"/>
<reference evidence="1 2" key="1">
    <citation type="submission" date="2024-05" db="EMBL/GenBank/DDBJ databases">
        <title>The nuclear and mitochondrial genome assemblies of Tetragonisca angustula (Apidae: Meliponini), a tiny yet remarkable pollinator in the Neotropics.</title>
        <authorList>
            <person name="Ferrari R."/>
            <person name="Ricardo P.C."/>
            <person name="Dias F.C."/>
            <person name="Araujo N.S."/>
            <person name="Soares D.O."/>
            <person name="Zhou Q.-S."/>
            <person name="Zhu C.-D."/>
            <person name="Coutinho L."/>
            <person name="Airas M.C."/>
            <person name="Batista T.M."/>
        </authorList>
    </citation>
    <scope>NUCLEOTIDE SEQUENCE [LARGE SCALE GENOMIC DNA]</scope>
    <source>
        <strain evidence="1">ASF017062</strain>
        <tissue evidence="1">Abdomen</tissue>
    </source>
</reference>
<dbReference type="EMBL" id="JAWNGG020000202">
    <property type="protein sequence ID" value="KAK9296825.1"/>
    <property type="molecule type" value="Genomic_DNA"/>
</dbReference>
<organism evidence="1 2">
    <name type="scientific">Tetragonisca angustula</name>
    <dbReference type="NCBI Taxonomy" id="166442"/>
    <lineage>
        <taxon>Eukaryota</taxon>
        <taxon>Metazoa</taxon>
        <taxon>Ecdysozoa</taxon>
        <taxon>Arthropoda</taxon>
        <taxon>Hexapoda</taxon>
        <taxon>Insecta</taxon>
        <taxon>Pterygota</taxon>
        <taxon>Neoptera</taxon>
        <taxon>Endopterygota</taxon>
        <taxon>Hymenoptera</taxon>
        <taxon>Apocrita</taxon>
        <taxon>Aculeata</taxon>
        <taxon>Apoidea</taxon>
        <taxon>Anthophila</taxon>
        <taxon>Apidae</taxon>
        <taxon>Tetragonisca</taxon>
    </lineage>
</organism>
<keyword evidence="2" id="KW-1185">Reference proteome</keyword>
<evidence type="ECO:0000313" key="1">
    <source>
        <dbReference type="EMBL" id="KAK9296825.1"/>
    </source>
</evidence>
<evidence type="ECO:0008006" key="3">
    <source>
        <dbReference type="Google" id="ProtNLM"/>
    </source>
</evidence>
<sequence length="113" mass="13256">MRRRSRKFASLLFIDAVDRSTNSSFVCVPDRGIRYASDRLFARLSSSTTRGATSVHGKMQCHRPEKVIHHRNEFEENIDKVRPLRRRFGNFCFVDRRSKRVAGNVRTNHVHLE</sequence>
<gene>
    <name evidence="1" type="ORF">QLX08_009238</name>
</gene>
<comment type="caution">
    <text evidence="1">The sequence shown here is derived from an EMBL/GenBank/DDBJ whole genome shotgun (WGS) entry which is preliminary data.</text>
</comment>
<accession>A0AAW0ZGQ8</accession>
<evidence type="ECO:0000313" key="2">
    <source>
        <dbReference type="Proteomes" id="UP001432146"/>
    </source>
</evidence>
<proteinExistence type="predicted"/>
<protein>
    <recommendedName>
        <fullName evidence="3">Secreted protein</fullName>
    </recommendedName>
</protein>